<proteinExistence type="predicted"/>
<reference evidence="1 2" key="1">
    <citation type="journal article" date="2021" name="Int. J. Syst. Evol. Microbiol.">
        <title>Amazonocrinis nigriterrae gen. nov., sp. nov., Atlanticothrix silvestris gen. nov., sp. nov. and Dendronalium phyllosphericum gen. nov., sp. nov., nostocacean cyanobacteria from Brazilian environments.</title>
        <authorList>
            <person name="Alvarenga D.O."/>
            <person name="Andreote A.P.D."/>
            <person name="Branco L.H.Z."/>
            <person name="Delbaje E."/>
            <person name="Cruz R.B."/>
            <person name="Varani A.M."/>
            <person name="Fiore M.F."/>
        </authorList>
    </citation>
    <scope>NUCLEOTIDE SEQUENCE [LARGE SCALE GENOMIC DNA]</scope>
    <source>
        <strain evidence="1 2">CENA67</strain>
    </source>
</reference>
<protein>
    <submittedName>
        <fullName evidence="1">Uncharacterized protein</fullName>
    </submittedName>
</protein>
<gene>
    <name evidence="1" type="ORF">I8748_01275</name>
</gene>
<evidence type="ECO:0000313" key="1">
    <source>
        <dbReference type="EMBL" id="MBH8560843.1"/>
    </source>
</evidence>
<dbReference type="RefSeq" id="WP_198122877.1">
    <property type="nucleotide sequence ID" value="NZ_JAECZC010000001.1"/>
</dbReference>
<dbReference type="AlphaFoldDB" id="A0A8J7L627"/>
<organism evidence="1 2">
    <name type="scientific">Amazonocrinis nigriterrae CENA67</name>
    <dbReference type="NCBI Taxonomy" id="2794033"/>
    <lineage>
        <taxon>Bacteria</taxon>
        <taxon>Bacillati</taxon>
        <taxon>Cyanobacteriota</taxon>
        <taxon>Cyanophyceae</taxon>
        <taxon>Nostocales</taxon>
        <taxon>Nostocaceae</taxon>
        <taxon>Amazonocrinis</taxon>
        <taxon>Amazonocrinis nigriterrae</taxon>
    </lineage>
</organism>
<keyword evidence="2" id="KW-1185">Reference proteome</keyword>
<sequence length="150" mass="17814">MDVTEKYQTIDEIDNLINRFQNCTLPRCEWNHFAHLIVALSYLIQYEEKQAVNLIRQGIQEYNKAIGIKTTKNSGYHETLTLFWIHMVRRYLFNLEKSSSNIELANELIHTYGNKNLPLEYYSRDLLMSWEARNHWTAPDLKPIDILPLV</sequence>
<comment type="caution">
    <text evidence="1">The sequence shown here is derived from an EMBL/GenBank/DDBJ whole genome shotgun (WGS) entry which is preliminary data.</text>
</comment>
<dbReference type="Proteomes" id="UP000632766">
    <property type="component" value="Unassembled WGS sequence"/>
</dbReference>
<name>A0A8J7L627_9NOST</name>
<accession>A0A8J7L627</accession>
<dbReference type="EMBL" id="JAECZC010000001">
    <property type="protein sequence ID" value="MBH8560843.1"/>
    <property type="molecule type" value="Genomic_DNA"/>
</dbReference>
<evidence type="ECO:0000313" key="2">
    <source>
        <dbReference type="Proteomes" id="UP000632766"/>
    </source>
</evidence>